<evidence type="ECO:0000313" key="1">
    <source>
        <dbReference type="EMBL" id="SPJ25781.1"/>
    </source>
</evidence>
<dbReference type="EMBL" id="ONZF01000011">
    <property type="protein sequence ID" value="SPJ25781.1"/>
    <property type="molecule type" value="Genomic_DNA"/>
</dbReference>
<dbReference type="OrthoDB" id="8081243at2"/>
<proteinExistence type="predicted"/>
<keyword evidence="2" id="KW-1185">Reference proteome</keyword>
<sequence>MTPAATYRPRAVRTLDGWRVGGLRLKLYHIGAVPPADGLLADARAETARIEAEAAREGGAAGLGFAVIHEGEAGVWLLMDWWAHGDILCQRLSFSDGGGFAPVEPRPLVACVWELPILCHERDAWVRHMMSDPASPQGYLDDLRPGATV</sequence>
<gene>
    <name evidence="1" type="ORF">PAA8504_03632</name>
</gene>
<reference evidence="1 2" key="1">
    <citation type="submission" date="2018-03" db="EMBL/GenBank/DDBJ databases">
        <authorList>
            <person name="Keele B.F."/>
        </authorList>
    </citation>
    <scope>NUCLEOTIDE SEQUENCE [LARGE SCALE GENOMIC DNA]</scope>
    <source>
        <strain evidence="1 2">CECT 8504</strain>
    </source>
</reference>
<dbReference type="AlphaFoldDB" id="A0A2R8C035"/>
<name>A0A2R8C035_9RHOB</name>
<protein>
    <submittedName>
        <fullName evidence="1">Uncharacterized protein</fullName>
    </submittedName>
</protein>
<dbReference type="RefSeq" id="WP_108895509.1">
    <property type="nucleotide sequence ID" value="NZ_ONZF01000011.1"/>
</dbReference>
<accession>A0A2R8C035</accession>
<organism evidence="1 2">
    <name type="scientific">Palleronia abyssalis</name>
    <dbReference type="NCBI Taxonomy" id="1501240"/>
    <lineage>
        <taxon>Bacteria</taxon>
        <taxon>Pseudomonadati</taxon>
        <taxon>Pseudomonadota</taxon>
        <taxon>Alphaproteobacteria</taxon>
        <taxon>Rhodobacterales</taxon>
        <taxon>Roseobacteraceae</taxon>
        <taxon>Palleronia</taxon>
    </lineage>
</organism>
<evidence type="ECO:0000313" key="2">
    <source>
        <dbReference type="Proteomes" id="UP000244912"/>
    </source>
</evidence>
<dbReference type="Proteomes" id="UP000244912">
    <property type="component" value="Unassembled WGS sequence"/>
</dbReference>